<proteinExistence type="predicted"/>
<sequence length="933" mass="106832">MHRASLKARQEALKMREHVQPESSRQESPLFQPDPTAHPVLQEPRNRHTVDATAEEYLDLTSTETHFSVEQPAESVPEQASRKRRADEVSDDDEDDFEDDSEDLVPAHDPDSEPLPDLPMYHPSVKEVETLSSQLISEFQYFIQNAEYRDDETDYLLEQSKELEHPPHESHVLRIALIGDAGQGKSSLLNSMLGQENLAIHAADGNSCTFVVVEYAQASTTQKYPFQASVEFLSRQACRDMVKEQLKNFYLYRTMDDEESDEEIANERRLASGTCMAVFYSLFMGRPEFQDKDRAEDFLSDAESAEDPRLVSKLMSWTDHVLDEFMSDRDSNDVATLYANTASQISDSIQPFTMAMEDPLFEGTDIVCCPWPLVKKVLVSLNSRILDQGIIIADLPGTTDKIRTRVDNARRYLQQCDMTIVVNNMARAIDHAALHNHVNESFKRKRSGNTIVVGTRSDDLQIASKQSFPSIPTEEKAMAEIVEQEASVKKQVQSIDIALRSPQLKKDMFQRLKLSQKKARLVREKDELIRKRYEVRVSARNRHVRQGIAEQYHQDTKDRSPLPVFCVSNIIYMQHLSGGYPKKAPPQLSLEATEIPALRTHLFSQPSLGSVSKLKRKDELNRTFHKSRGSLKETIDDVAYHFTEHIFGEIFKVIDKNEIIWINRARRKCEGWAKLKPAGYAAVLRHNGEWGTKTIEPQNWNRDLLMSVEEHLSPVFDAIHDESCENLATEIAERVGDAVERLNNALKVDPAAALSGAIVAFRANLKERRTQIDKICESFRKSVKKKIRQIQIRTTTDEDDHYFTEIMKEVYTSALAAPKVRGKRVHDVRSEALLRAVTTQDGPYKKIAHRIQKAYDAMFSAITEKLWNDLNGVFERTRHDVNQVCSTKEDDSPEAKQMREELLAMVPEARERLEEIKKELAKCKERRFIKMEE</sequence>
<feature type="compositionally biased region" description="Basic and acidic residues" evidence="2">
    <location>
        <begin position="8"/>
        <end position="20"/>
    </location>
</feature>
<organism evidence="5 6">
    <name type="scientific">Ascochyta lentis</name>
    <dbReference type="NCBI Taxonomy" id="205686"/>
    <lineage>
        <taxon>Eukaryota</taxon>
        <taxon>Fungi</taxon>
        <taxon>Dikarya</taxon>
        <taxon>Ascomycota</taxon>
        <taxon>Pezizomycotina</taxon>
        <taxon>Dothideomycetes</taxon>
        <taxon>Pleosporomycetidae</taxon>
        <taxon>Pleosporales</taxon>
        <taxon>Pleosporineae</taxon>
        <taxon>Didymellaceae</taxon>
        <taxon>Ascochyta</taxon>
    </lineage>
</organism>
<reference evidence="5" key="1">
    <citation type="submission" date="2018-12" db="EMBL/GenBank/DDBJ databases">
        <authorList>
            <person name="Syme R.A."/>
            <person name="Farfan-Caceres L."/>
            <person name="Lichtenzveig J."/>
        </authorList>
    </citation>
    <scope>NUCLEOTIDE SEQUENCE</scope>
    <source>
        <strain evidence="5">Al4</strain>
    </source>
</reference>
<dbReference type="InterPro" id="IPR045063">
    <property type="entry name" value="Dynamin_N"/>
</dbReference>
<feature type="domain" description="DUF7605" evidence="4">
    <location>
        <begin position="660"/>
        <end position="816"/>
    </location>
</feature>
<gene>
    <name evidence="5" type="ORF">EKO04_001380</name>
</gene>
<feature type="domain" description="Dynamin N-terminal" evidence="3">
    <location>
        <begin position="175"/>
        <end position="455"/>
    </location>
</feature>
<evidence type="ECO:0000313" key="5">
    <source>
        <dbReference type="EMBL" id="KAF9700482.1"/>
    </source>
</evidence>
<comment type="caution">
    <text evidence="5">The sequence shown here is derived from an EMBL/GenBank/DDBJ whole genome shotgun (WGS) entry which is preliminary data.</text>
</comment>
<dbReference type="SUPFAM" id="SSF52540">
    <property type="entry name" value="P-loop containing nucleoside triphosphate hydrolases"/>
    <property type="match status" value="1"/>
</dbReference>
<reference evidence="5" key="2">
    <citation type="submission" date="2020-09" db="EMBL/GenBank/DDBJ databases">
        <title>Reference genome assembly for Australian Ascochyta lentis isolate Al4.</title>
        <authorList>
            <person name="Lee R.C."/>
            <person name="Farfan-Caceres L.M."/>
            <person name="Debler J.W."/>
            <person name="Williams A.H."/>
            <person name="Henares B.M."/>
        </authorList>
    </citation>
    <scope>NUCLEOTIDE SEQUENCE</scope>
    <source>
        <strain evidence="5">Al4</strain>
    </source>
</reference>
<feature type="region of interest" description="Disordered" evidence="2">
    <location>
        <begin position="1"/>
        <end position="121"/>
    </location>
</feature>
<evidence type="ECO:0000259" key="3">
    <source>
        <dbReference type="Pfam" id="PF00350"/>
    </source>
</evidence>
<evidence type="ECO:0000259" key="4">
    <source>
        <dbReference type="Pfam" id="PF24564"/>
    </source>
</evidence>
<dbReference type="PANTHER" id="PTHR36681:SF3">
    <property type="entry name" value="NUCLEAR GTPASE, GERMINAL CENTER-ASSOCIATED, TANDEM DUPLICATE 3"/>
    <property type="match status" value="1"/>
</dbReference>
<evidence type="ECO:0000313" key="6">
    <source>
        <dbReference type="Proteomes" id="UP000651452"/>
    </source>
</evidence>
<protein>
    <recommendedName>
        <fullName evidence="7">G domain-containing protein</fullName>
    </recommendedName>
</protein>
<name>A0A8H7JCZ1_9PLEO</name>
<dbReference type="InterPro" id="IPR056024">
    <property type="entry name" value="DUF7605"/>
</dbReference>
<evidence type="ECO:0000256" key="1">
    <source>
        <dbReference type="SAM" id="Coils"/>
    </source>
</evidence>
<accession>A0A8H7JCZ1</accession>
<dbReference type="Proteomes" id="UP000651452">
    <property type="component" value="Unassembled WGS sequence"/>
</dbReference>
<feature type="coiled-coil region" evidence="1">
    <location>
        <begin position="899"/>
        <end position="926"/>
    </location>
</feature>
<dbReference type="Pfam" id="PF24564">
    <property type="entry name" value="DUF7605"/>
    <property type="match status" value="1"/>
</dbReference>
<keyword evidence="1" id="KW-0175">Coiled coil</keyword>
<dbReference type="InterPro" id="IPR027417">
    <property type="entry name" value="P-loop_NTPase"/>
</dbReference>
<dbReference type="PANTHER" id="PTHR36681">
    <property type="entry name" value="NUCLEAR GTPASE, GERMINAL CENTER-ASSOCIATED, TANDEM DUPLICATE 3"/>
    <property type="match status" value="1"/>
</dbReference>
<keyword evidence="6" id="KW-1185">Reference proteome</keyword>
<evidence type="ECO:0000256" key="2">
    <source>
        <dbReference type="SAM" id="MobiDB-lite"/>
    </source>
</evidence>
<dbReference type="AlphaFoldDB" id="A0A8H7JCZ1"/>
<feature type="compositionally biased region" description="Acidic residues" evidence="2">
    <location>
        <begin position="89"/>
        <end position="103"/>
    </location>
</feature>
<dbReference type="Pfam" id="PF00350">
    <property type="entry name" value="Dynamin_N"/>
    <property type="match status" value="1"/>
</dbReference>
<evidence type="ECO:0008006" key="7">
    <source>
        <dbReference type="Google" id="ProtNLM"/>
    </source>
</evidence>
<dbReference type="EMBL" id="RZGK01000003">
    <property type="protein sequence ID" value="KAF9700482.1"/>
    <property type="molecule type" value="Genomic_DNA"/>
</dbReference>
<dbReference type="OrthoDB" id="5427350at2759"/>
<dbReference type="Gene3D" id="3.40.50.300">
    <property type="entry name" value="P-loop containing nucleotide triphosphate hydrolases"/>
    <property type="match status" value="1"/>
</dbReference>